<evidence type="ECO:0000256" key="2">
    <source>
        <dbReference type="ARBA" id="ARBA00021310"/>
    </source>
</evidence>
<dbReference type="Gene3D" id="2.40.50.140">
    <property type="entry name" value="Nucleic acid-binding proteins"/>
    <property type="match status" value="1"/>
</dbReference>
<dbReference type="Gene3D" id="1.20.1440.120">
    <property type="entry name" value="Recombination protein O, C-terminal domain"/>
    <property type="match status" value="1"/>
</dbReference>
<evidence type="ECO:0000259" key="7">
    <source>
        <dbReference type="Pfam" id="PF11967"/>
    </source>
</evidence>
<dbReference type="PANTHER" id="PTHR33991:SF1">
    <property type="entry name" value="DNA REPAIR PROTEIN RECO"/>
    <property type="match status" value="1"/>
</dbReference>
<comment type="similarity">
    <text evidence="1">Belongs to the RecO family.</text>
</comment>
<evidence type="ECO:0000256" key="5">
    <source>
        <dbReference type="ARBA" id="ARBA00023204"/>
    </source>
</evidence>
<dbReference type="Pfam" id="PF11967">
    <property type="entry name" value="RecO_N"/>
    <property type="match status" value="1"/>
</dbReference>
<dbReference type="PANTHER" id="PTHR33991">
    <property type="entry name" value="DNA REPAIR PROTEIN RECO"/>
    <property type="match status" value="1"/>
</dbReference>
<dbReference type="SUPFAM" id="SSF50249">
    <property type="entry name" value="Nucleic acid-binding proteins"/>
    <property type="match status" value="1"/>
</dbReference>
<dbReference type="NCBIfam" id="TIGR00613">
    <property type="entry name" value="reco"/>
    <property type="match status" value="1"/>
</dbReference>
<evidence type="ECO:0000256" key="6">
    <source>
        <dbReference type="ARBA" id="ARBA00033409"/>
    </source>
</evidence>
<dbReference type="InterPro" id="IPR022572">
    <property type="entry name" value="DNA_rep/recomb_RecO_N"/>
</dbReference>
<organism evidence="8">
    <name type="scientific">freshwater metagenome</name>
    <dbReference type="NCBI Taxonomy" id="449393"/>
    <lineage>
        <taxon>unclassified sequences</taxon>
        <taxon>metagenomes</taxon>
        <taxon>ecological metagenomes</taxon>
    </lineage>
</organism>
<keyword evidence="3" id="KW-0227">DNA damage</keyword>
<dbReference type="InterPro" id="IPR003717">
    <property type="entry name" value="RecO"/>
</dbReference>
<dbReference type="GO" id="GO:0043590">
    <property type="term" value="C:bacterial nucleoid"/>
    <property type="evidence" value="ECO:0007669"/>
    <property type="project" value="TreeGrafter"/>
</dbReference>
<dbReference type="InterPro" id="IPR042242">
    <property type="entry name" value="RecO_C"/>
</dbReference>
<evidence type="ECO:0000313" key="8">
    <source>
        <dbReference type="EMBL" id="CAB4797330.1"/>
    </source>
</evidence>
<dbReference type="Pfam" id="PF02565">
    <property type="entry name" value="RecO_C"/>
    <property type="match status" value="1"/>
</dbReference>
<evidence type="ECO:0000256" key="3">
    <source>
        <dbReference type="ARBA" id="ARBA00022763"/>
    </source>
</evidence>
<evidence type="ECO:0000256" key="1">
    <source>
        <dbReference type="ARBA" id="ARBA00007452"/>
    </source>
</evidence>
<accession>A0A6J6XIX2</accession>
<dbReference type="InterPro" id="IPR012340">
    <property type="entry name" value="NA-bd_OB-fold"/>
</dbReference>
<dbReference type="GO" id="GO:0006310">
    <property type="term" value="P:DNA recombination"/>
    <property type="evidence" value="ECO:0007669"/>
    <property type="project" value="UniProtKB-KW"/>
</dbReference>
<keyword evidence="4" id="KW-0233">DNA recombination</keyword>
<dbReference type="HAMAP" id="MF_00201">
    <property type="entry name" value="RecO"/>
    <property type="match status" value="1"/>
</dbReference>
<dbReference type="GO" id="GO:0006302">
    <property type="term" value="P:double-strand break repair"/>
    <property type="evidence" value="ECO:0007669"/>
    <property type="project" value="TreeGrafter"/>
</dbReference>
<reference evidence="8" key="1">
    <citation type="submission" date="2020-05" db="EMBL/GenBank/DDBJ databases">
        <authorList>
            <person name="Chiriac C."/>
            <person name="Salcher M."/>
            <person name="Ghai R."/>
            <person name="Kavagutti S V."/>
        </authorList>
    </citation>
    <scope>NUCLEOTIDE SEQUENCE</scope>
</reference>
<dbReference type="InterPro" id="IPR037278">
    <property type="entry name" value="ARFGAP/RecO"/>
</dbReference>
<dbReference type="EMBL" id="CAFAAK010000059">
    <property type="protein sequence ID" value="CAB4797330.1"/>
    <property type="molecule type" value="Genomic_DNA"/>
</dbReference>
<gene>
    <name evidence="8" type="ORF">UFOPK3024_00389</name>
</gene>
<dbReference type="AlphaFoldDB" id="A0A6J6XIX2"/>
<feature type="domain" description="DNA replication/recombination mediator RecO N-terminal" evidence="7">
    <location>
        <begin position="2"/>
        <end position="69"/>
    </location>
</feature>
<evidence type="ECO:0000256" key="4">
    <source>
        <dbReference type="ARBA" id="ARBA00023172"/>
    </source>
</evidence>
<keyword evidence="5" id="KW-0234">DNA repair</keyword>
<name>A0A6J6XIX2_9ZZZZ</name>
<proteinExistence type="inferred from homology"/>
<protein>
    <recommendedName>
        <fullName evidence="2">DNA repair protein RecO</fullName>
    </recommendedName>
    <alternativeName>
        <fullName evidence="6">Recombination protein O</fullName>
    </alternativeName>
</protein>
<sequence length="249" mass="26900">MLRTHKLGEADRIVTFLTHHFGQVRAVAKGVRKTNSRFGARVEPFAHVAVQFHQGRGNLDTVTQVITHDAFGGDISRDYGRYTTGSAMLEIAERLTNHEREPAVDQYMLLLGGLRALSKQEHASGLILDAYLLRSMAVAGWAMAFDDCAKCGVPGPHRAFALSAGGVVCPNCRPAGAANPAPQSLELIGALLSSDWAVADASDERTRREVAGLTAAFAQYHLESGLRSLRLVDRTEQVQDVDTPPPGES</sequence>
<dbReference type="SUPFAM" id="SSF57863">
    <property type="entry name" value="ArfGap/RecO-like zinc finger"/>
    <property type="match status" value="1"/>
</dbReference>